<evidence type="ECO:0000313" key="1">
    <source>
        <dbReference type="EMBL" id="QEZ45911.1"/>
    </source>
</evidence>
<organism evidence="2">
    <name type="scientific">Cupriavidus oxalaticus</name>
    <dbReference type="NCBI Taxonomy" id="96344"/>
    <lineage>
        <taxon>Bacteria</taxon>
        <taxon>Pseudomonadati</taxon>
        <taxon>Pseudomonadota</taxon>
        <taxon>Betaproteobacteria</taxon>
        <taxon>Burkholderiales</taxon>
        <taxon>Burkholderiaceae</taxon>
        <taxon>Cupriavidus</taxon>
    </lineage>
</organism>
<evidence type="ECO:0000313" key="3">
    <source>
        <dbReference type="Proteomes" id="UP000325743"/>
    </source>
</evidence>
<dbReference type="Proteomes" id="UP000325743">
    <property type="component" value="Chromosome 2"/>
</dbReference>
<dbReference type="Proteomes" id="UP000256862">
    <property type="component" value="Chromosome CO2235"/>
</dbReference>
<sequence length="59" mass="6810">MRPGSFLLVRLVLHLCGFAAIRLRSIMRTPRRQDLPRARANRQYAAGRQLITNHNRGGR</sequence>
<dbReference type="EMBL" id="OGUS01000128">
    <property type="protein sequence ID" value="SPC16910.1"/>
    <property type="molecule type" value="Genomic_DNA"/>
</dbReference>
<evidence type="ECO:0000313" key="2">
    <source>
        <dbReference type="EMBL" id="SPC16910.1"/>
    </source>
</evidence>
<accession>A0A375GBY5</accession>
<protein>
    <submittedName>
        <fullName evidence="2">Uncharacterized protein</fullName>
    </submittedName>
</protein>
<reference evidence="2" key="1">
    <citation type="submission" date="2018-01" db="EMBL/GenBank/DDBJ databases">
        <authorList>
            <person name="Clerissi C."/>
        </authorList>
    </citation>
    <scope>NUCLEOTIDE SEQUENCE</scope>
    <source>
        <strain evidence="2">Cupriavidus oxalaticus LMG 2235</strain>
    </source>
</reference>
<dbReference type="EMBL" id="CP032519">
    <property type="protein sequence ID" value="QEZ45911.1"/>
    <property type="molecule type" value="Genomic_DNA"/>
</dbReference>
<proteinExistence type="predicted"/>
<name>A0A375GBY5_9BURK</name>
<reference evidence="1 3" key="2">
    <citation type="submission" date="2018-09" db="EMBL/GenBank/DDBJ databases">
        <title>Complete genome sequence of Cupriavidus oxalaticus T2, a bacterium capable of phenol tolerance and degradation.</title>
        <authorList>
            <person name="Yan J."/>
        </authorList>
    </citation>
    <scope>NUCLEOTIDE SEQUENCE [LARGE SCALE GENOMIC DNA]</scope>
    <source>
        <strain evidence="1 3">T2</strain>
    </source>
</reference>
<dbReference type="AlphaFoldDB" id="A0A375GBY5"/>
<gene>
    <name evidence="2" type="ORF">CO2235_60127</name>
    <name evidence="1" type="ORF">D2917_16505</name>
</gene>